<dbReference type="EMBL" id="BART01030912">
    <property type="protein sequence ID" value="GAH08632.1"/>
    <property type="molecule type" value="Genomic_DNA"/>
</dbReference>
<dbReference type="PROSITE" id="PS00105">
    <property type="entry name" value="AA_TRANSFER_CLASS_1"/>
    <property type="match status" value="1"/>
</dbReference>
<protein>
    <recommendedName>
        <fullName evidence="5">Aminotransferase class I/classII large domain-containing protein</fullName>
    </recommendedName>
</protein>
<evidence type="ECO:0000256" key="2">
    <source>
        <dbReference type="ARBA" id="ARBA00022576"/>
    </source>
</evidence>
<evidence type="ECO:0000313" key="6">
    <source>
        <dbReference type="EMBL" id="GAH08632.1"/>
    </source>
</evidence>
<dbReference type="PANTHER" id="PTHR43488:SF2">
    <property type="entry name" value="GLUTAMATE-PYRUVATE AMINOTRANSFERASE ALAA"/>
    <property type="match status" value="1"/>
</dbReference>
<reference evidence="6" key="1">
    <citation type="journal article" date="2014" name="Front. Microbiol.">
        <title>High frequency of phylogenetically diverse reductive dehalogenase-homologous genes in deep subseafloor sedimentary metagenomes.</title>
        <authorList>
            <person name="Kawai M."/>
            <person name="Futagami T."/>
            <person name="Toyoda A."/>
            <person name="Takaki Y."/>
            <person name="Nishi S."/>
            <person name="Hori S."/>
            <person name="Arai W."/>
            <person name="Tsubouchi T."/>
            <person name="Morono Y."/>
            <person name="Uchiyama I."/>
            <person name="Ito T."/>
            <person name="Fujiyama A."/>
            <person name="Inagaki F."/>
            <person name="Takami H."/>
        </authorList>
    </citation>
    <scope>NUCLEOTIDE SEQUENCE</scope>
    <source>
        <strain evidence="6">Expedition CK06-06</strain>
    </source>
</reference>
<dbReference type="GO" id="GO:0008483">
    <property type="term" value="F:transaminase activity"/>
    <property type="evidence" value="ECO:0007669"/>
    <property type="project" value="UniProtKB-KW"/>
</dbReference>
<comment type="caution">
    <text evidence="6">The sequence shown here is derived from an EMBL/GenBank/DDBJ whole genome shotgun (WGS) entry which is preliminary data.</text>
</comment>
<dbReference type="InterPro" id="IPR004839">
    <property type="entry name" value="Aminotransferase_I/II_large"/>
</dbReference>
<dbReference type="SUPFAM" id="SSF53383">
    <property type="entry name" value="PLP-dependent transferases"/>
    <property type="match status" value="1"/>
</dbReference>
<dbReference type="InterPro" id="IPR015422">
    <property type="entry name" value="PyrdxlP-dep_Trfase_small"/>
</dbReference>
<keyword evidence="2" id="KW-0032">Aminotransferase</keyword>
<organism evidence="6">
    <name type="scientific">marine sediment metagenome</name>
    <dbReference type="NCBI Taxonomy" id="412755"/>
    <lineage>
        <taxon>unclassified sequences</taxon>
        <taxon>metagenomes</taxon>
        <taxon>ecological metagenomes</taxon>
    </lineage>
</organism>
<evidence type="ECO:0000256" key="1">
    <source>
        <dbReference type="ARBA" id="ARBA00001933"/>
    </source>
</evidence>
<name>X1CLK8_9ZZZZ</name>
<accession>X1CLK8</accession>
<feature type="non-terminal residue" evidence="6">
    <location>
        <position position="1"/>
    </location>
</feature>
<dbReference type="Gene3D" id="3.40.640.10">
    <property type="entry name" value="Type I PLP-dependent aspartate aminotransferase-like (Major domain)"/>
    <property type="match status" value="1"/>
</dbReference>
<keyword evidence="4" id="KW-0663">Pyridoxal phosphate</keyword>
<sequence length="259" mass="29416">EAIYFIYGSLLNPKDQILVPSPAYPPFISYANFFGAKAIEYQMEEENDWQPNVDDLRANITEKSKAIVIITPNNPVGTVYSEKVLNEIKDIAGEHDLPIICDNIYEQIVYDEKTPGLKTTDVPIINFSGFSKAYLMTGWRLGYIFYDDPLDLLCEFKQSVIKLARIRLCASGPSQHAALAALRGPQDHIKEMVGKLKRRRDIIHSRLSDIPGISCQKPRGAFYIFPKVDLENRWKSDKEFVIDFLQKKKTLLVHGSGFG</sequence>
<dbReference type="CDD" id="cd00609">
    <property type="entry name" value="AAT_like"/>
    <property type="match status" value="1"/>
</dbReference>
<dbReference type="PANTHER" id="PTHR43488">
    <property type="entry name" value="GLUTAMATE-PYRUVATE AMINOTRANSFERASE ALAA"/>
    <property type="match status" value="1"/>
</dbReference>
<comment type="cofactor">
    <cofactor evidence="1">
        <name>pyridoxal 5'-phosphate</name>
        <dbReference type="ChEBI" id="CHEBI:597326"/>
    </cofactor>
</comment>
<dbReference type="GO" id="GO:0030170">
    <property type="term" value="F:pyridoxal phosphate binding"/>
    <property type="evidence" value="ECO:0007669"/>
    <property type="project" value="InterPro"/>
</dbReference>
<gene>
    <name evidence="6" type="ORF">S01H4_53826</name>
</gene>
<dbReference type="InterPro" id="IPR015424">
    <property type="entry name" value="PyrdxlP-dep_Trfase"/>
</dbReference>
<evidence type="ECO:0000256" key="4">
    <source>
        <dbReference type="ARBA" id="ARBA00022898"/>
    </source>
</evidence>
<dbReference type="Gene3D" id="3.90.1150.10">
    <property type="entry name" value="Aspartate Aminotransferase, domain 1"/>
    <property type="match status" value="1"/>
</dbReference>
<keyword evidence="3" id="KW-0808">Transferase</keyword>
<dbReference type="InterPro" id="IPR051926">
    <property type="entry name" value="Ala_Aminotransferase"/>
</dbReference>
<dbReference type="InterPro" id="IPR004838">
    <property type="entry name" value="NHTrfase_class1_PyrdxlP-BS"/>
</dbReference>
<evidence type="ECO:0000259" key="5">
    <source>
        <dbReference type="Pfam" id="PF00155"/>
    </source>
</evidence>
<dbReference type="Pfam" id="PF00155">
    <property type="entry name" value="Aminotran_1_2"/>
    <property type="match status" value="1"/>
</dbReference>
<feature type="domain" description="Aminotransferase class I/classII large" evidence="5">
    <location>
        <begin position="10"/>
        <end position="259"/>
    </location>
</feature>
<dbReference type="InterPro" id="IPR015421">
    <property type="entry name" value="PyrdxlP-dep_Trfase_major"/>
</dbReference>
<dbReference type="AlphaFoldDB" id="X1CLK8"/>
<evidence type="ECO:0000256" key="3">
    <source>
        <dbReference type="ARBA" id="ARBA00022679"/>
    </source>
</evidence>
<feature type="non-terminal residue" evidence="6">
    <location>
        <position position="259"/>
    </location>
</feature>
<proteinExistence type="predicted"/>